<evidence type="ECO:0000313" key="2">
    <source>
        <dbReference type="EMBL" id="ADV44620.1"/>
    </source>
</evidence>
<keyword evidence="1" id="KW-0812">Transmembrane</keyword>
<reference key="1">
    <citation type="submission" date="2010-11" db="EMBL/GenBank/DDBJ databases">
        <title>The complete genome of Bacteroides helcogenes P 36-108.</title>
        <authorList>
            <consortium name="US DOE Joint Genome Institute (JGI-PGF)"/>
            <person name="Lucas S."/>
            <person name="Copeland A."/>
            <person name="Lapidus A."/>
            <person name="Bruce D."/>
            <person name="Goodwin L."/>
            <person name="Pitluck S."/>
            <person name="Kyrpides N."/>
            <person name="Mavromatis K."/>
            <person name="Ivanova N."/>
            <person name="Zeytun A."/>
            <person name="Brettin T."/>
            <person name="Detter J.C."/>
            <person name="Tapia R."/>
            <person name="Han C."/>
            <person name="Land M."/>
            <person name="Hauser L."/>
            <person name="Markowitz V."/>
            <person name="Cheng J.-F."/>
            <person name="Hugenholtz P."/>
            <person name="Woyke T."/>
            <person name="Wu D."/>
            <person name="Gronow S."/>
            <person name="Wellnitz S."/>
            <person name="Brambilla E."/>
            <person name="Klenk H.-P."/>
            <person name="Eisen J.A."/>
        </authorList>
    </citation>
    <scope>NUCLEOTIDE SEQUENCE</scope>
    <source>
        <strain>P 36-108</strain>
    </source>
</reference>
<feature type="transmembrane region" description="Helical" evidence="1">
    <location>
        <begin position="34"/>
        <end position="56"/>
    </location>
</feature>
<dbReference type="Proteomes" id="UP000008630">
    <property type="component" value="Chromosome"/>
</dbReference>
<keyword evidence="3" id="KW-1185">Reference proteome</keyword>
<dbReference type="AlphaFoldDB" id="E6SWF9"/>
<name>E6SWF9_BACT6</name>
<dbReference type="KEGG" id="bhl:Bache_2669"/>
<protein>
    <submittedName>
        <fullName evidence="2">Vacuolar ATP synthase subunit h</fullName>
    </submittedName>
</protein>
<gene>
    <name evidence="2" type="ordered locus">Bache_2669</name>
</gene>
<sequence>MYDNYFKMGSEFGVKIRYNRLYPKFAAFHLCKSLYSVFLSLIYLSLSSFLSGMSMIDGMIYSHLLKSC</sequence>
<keyword evidence="1" id="KW-0472">Membrane</keyword>
<dbReference type="EMBL" id="CP002352">
    <property type="protein sequence ID" value="ADV44620.1"/>
    <property type="molecule type" value="Genomic_DNA"/>
</dbReference>
<dbReference type="HOGENOM" id="CLU_2785344_0_0_10"/>
<keyword evidence="1" id="KW-1133">Transmembrane helix</keyword>
<evidence type="ECO:0000256" key="1">
    <source>
        <dbReference type="SAM" id="Phobius"/>
    </source>
</evidence>
<reference evidence="2 3" key="2">
    <citation type="journal article" date="2011" name="Stand. Genomic Sci.">
        <title>Complete genome sequence of Bacteroides helcogenes type strain (P 36-108).</title>
        <authorList>
            <person name="Pati A."/>
            <person name="Gronow S."/>
            <person name="Zeytun A."/>
            <person name="Lapidus A."/>
            <person name="Nolan M."/>
            <person name="Hammon N."/>
            <person name="Deshpande S."/>
            <person name="Cheng J.F."/>
            <person name="Tapia R."/>
            <person name="Han C."/>
            <person name="Goodwin L."/>
            <person name="Pitluck S."/>
            <person name="Liolios K."/>
            <person name="Pagani I."/>
            <person name="Ivanova N."/>
            <person name="Mavromatis K."/>
            <person name="Chen A."/>
            <person name="Palaniappan K."/>
            <person name="Land M."/>
            <person name="Hauser L."/>
            <person name="Chang Y.J."/>
            <person name="Jeffries C.D."/>
            <person name="Detter J.C."/>
            <person name="Brambilla E."/>
            <person name="Rohde M."/>
            <person name="Goker M."/>
            <person name="Woyke T."/>
            <person name="Bristow J."/>
            <person name="Eisen J.A."/>
            <person name="Markowitz V."/>
            <person name="Hugenholtz P."/>
            <person name="Kyrpides N.C."/>
            <person name="Klenk H.P."/>
            <person name="Lucas S."/>
        </authorList>
    </citation>
    <scope>NUCLEOTIDE SEQUENCE [LARGE SCALE GENOMIC DNA]</scope>
    <source>
        <strain evidence="3">ATCC 35417 / DSM 20613 / JCM 6297 / CCUG 15421 / P 36-108</strain>
    </source>
</reference>
<accession>E6SWF9</accession>
<evidence type="ECO:0000313" key="3">
    <source>
        <dbReference type="Proteomes" id="UP000008630"/>
    </source>
</evidence>
<proteinExistence type="predicted"/>
<organism evidence="2 3">
    <name type="scientific">Bacteroides helcogenes (strain ATCC 35417 / DSM 20613 / JCM 6297 / CCUG 15421 / P 36-108)</name>
    <dbReference type="NCBI Taxonomy" id="693979"/>
    <lineage>
        <taxon>Bacteria</taxon>
        <taxon>Pseudomonadati</taxon>
        <taxon>Bacteroidota</taxon>
        <taxon>Bacteroidia</taxon>
        <taxon>Bacteroidales</taxon>
        <taxon>Bacteroidaceae</taxon>
        <taxon>Bacteroides</taxon>
    </lineage>
</organism>
<dbReference type="STRING" id="693979.Bache_2669"/>